<comment type="caution">
    <text evidence="1">The sequence shown here is derived from an EMBL/GenBank/DDBJ whole genome shotgun (WGS) entry which is preliminary data.</text>
</comment>
<dbReference type="SUPFAM" id="SSF55486">
    <property type="entry name" value="Metalloproteases ('zincins'), catalytic domain"/>
    <property type="match status" value="1"/>
</dbReference>
<keyword evidence="2" id="KW-1185">Reference proteome</keyword>
<accession>A0A542ZCT8</accession>
<dbReference type="EMBL" id="VFOR01000002">
    <property type="protein sequence ID" value="TQL58156.1"/>
    <property type="molecule type" value="Genomic_DNA"/>
</dbReference>
<dbReference type="PANTHER" id="PTHR39420">
    <property type="match status" value="1"/>
</dbReference>
<dbReference type="AlphaFoldDB" id="A0A542ZCT8"/>
<dbReference type="Gene3D" id="1.20.150.30">
    <property type="entry name" value="Zincin-like metallopeptidase, N-terminal domain"/>
    <property type="match status" value="1"/>
</dbReference>
<dbReference type="InterPro" id="IPR022454">
    <property type="entry name" value="CHP03883_F420-assoc"/>
</dbReference>
<dbReference type="NCBIfam" id="TIGR03883">
    <property type="entry name" value="DUF2342_F420"/>
    <property type="match status" value="1"/>
</dbReference>
<dbReference type="GO" id="GO:0016787">
    <property type="term" value="F:hydrolase activity"/>
    <property type="evidence" value="ECO:0007669"/>
    <property type="project" value="UniProtKB-KW"/>
</dbReference>
<protein>
    <submittedName>
        <fullName evidence="1">Putative hydrolase/coenzyme F420 biosynthesis associated uncharacterized protein</fullName>
    </submittedName>
</protein>
<dbReference type="Pfam" id="PF10103">
    <property type="entry name" value="Zincin_2"/>
    <property type="match status" value="1"/>
</dbReference>
<dbReference type="PANTHER" id="PTHR39420:SF1">
    <property type="entry name" value="HYDROLASE"/>
    <property type="match status" value="1"/>
</dbReference>
<organism evidence="1 2">
    <name type="scientific">Propioniferax innocua</name>
    <dbReference type="NCBI Taxonomy" id="1753"/>
    <lineage>
        <taxon>Bacteria</taxon>
        <taxon>Bacillati</taxon>
        <taxon>Actinomycetota</taxon>
        <taxon>Actinomycetes</taxon>
        <taxon>Propionibacteriales</taxon>
        <taxon>Propionibacteriaceae</taxon>
        <taxon>Propioniferax</taxon>
    </lineage>
</organism>
<dbReference type="NCBIfam" id="TIGR03624">
    <property type="entry name" value="putative hydrolase"/>
    <property type="match status" value="1"/>
</dbReference>
<dbReference type="OrthoDB" id="142939at2"/>
<dbReference type="InterPro" id="IPR042271">
    <property type="entry name" value="Zinicin_2_N"/>
</dbReference>
<keyword evidence="1" id="KW-0378">Hydrolase</keyword>
<dbReference type="RefSeq" id="WP_142093977.1">
    <property type="nucleotide sequence ID" value="NZ_BAAAMD010000002.1"/>
</dbReference>
<name>A0A542ZCT8_9ACTN</name>
<dbReference type="Proteomes" id="UP000316196">
    <property type="component" value="Unassembled WGS sequence"/>
</dbReference>
<dbReference type="InterPro" id="IPR018766">
    <property type="entry name" value="Zinicin_2"/>
</dbReference>
<gene>
    <name evidence="1" type="ORF">FB460_2009</name>
</gene>
<proteinExistence type="predicted"/>
<evidence type="ECO:0000313" key="2">
    <source>
        <dbReference type="Proteomes" id="UP000316196"/>
    </source>
</evidence>
<evidence type="ECO:0000313" key="1">
    <source>
        <dbReference type="EMBL" id="TQL58156.1"/>
    </source>
</evidence>
<sequence>MSGVGRAKPAERGLRGPIDWDVAARVGARTAPRPPKATRAEVSALEAGLADAAERARSIAAETAQLPLAPDSTTIVLDRPGWVRASCESFGGLFGQPGGGRGRAVAAGAETGALLGLLAGRVLGQFDPWAQRLVLVAPNVLMAQRKMEVPADPFHLWVCLHEETHRLQFNAAPWLTEHITVAARELLEHVEPDWAVMMRTIGSMIRGEKASTADVIGSNPRAAASMDRVTAVMSLLEGHADVMMDRVGPGVVPGLGRIRRRFEARRRGTLRDRVIGRLLGLDVKLAQYRDGARFCRDVIAEVGVEGLNRVWAGPDALPTRTEIAAPDQWIERNT</sequence>
<reference evidence="1 2" key="1">
    <citation type="submission" date="2019-06" db="EMBL/GenBank/DDBJ databases">
        <title>Sequencing the genomes of 1000 actinobacteria strains.</title>
        <authorList>
            <person name="Klenk H.-P."/>
        </authorList>
    </citation>
    <scope>NUCLEOTIDE SEQUENCE [LARGE SCALE GENOMIC DNA]</scope>
    <source>
        <strain evidence="1 2">DSM 8251</strain>
    </source>
</reference>